<accession>A0A0U3QU96</accession>
<dbReference type="PANTHER" id="PTHR13789">
    <property type="entry name" value="MONOOXYGENASE"/>
    <property type="match status" value="1"/>
</dbReference>
<protein>
    <recommendedName>
        <fullName evidence="7">FAD-binding domain-containing protein</fullName>
    </recommendedName>
</protein>
<dbReference type="Pfam" id="PF01266">
    <property type="entry name" value="DAO"/>
    <property type="match status" value="1"/>
</dbReference>
<reference evidence="5 6" key="1">
    <citation type="submission" date="2015-12" db="EMBL/GenBank/DDBJ databases">
        <authorList>
            <person name="Shamseldin A."/>
            <person name="Moawad H."/>
            <person name="Abd El-Rahim W.M."/>
            <person name="Sadowsky M.J."/>
        </authorList>
    </citation>
    <scope>NUCLEOTIDE SEQUENCE [LARGE SCALE GENOMIC DNA]</scope>
    <source>
        <strain evidence="5 6">Ar51</strain>
    </source>
</reference>
<evidence type="ECO:0000259" key="3">
    <source>
        <dbReference type="Pfam" id="PF01266"/>
    </source>
</evidence>
<keyword evidence="2" id="KW-0503">Monooxygenase</keyword>
<dbReference type="InterPro" id="IPR002938">
    <property type="entry name" value="FAD-bd"/>
</dbReference>
<dbReference type="RefSeq" id="WP_058932296.1">
    <property type="nucleotide sequence ID" value="NZ_CP013747.1"/>
</dbReference>
<evidence type="ECO:0000313" key="5">
    <source>
        <dbReference type="EMBL" id="ALV43253.1"/>
    </source>
</evidence>
<dbReference type="Pfam" id="PF01494">
    <property type="entry name" value="FAD_binding_3"/>
    <property type="match status" value="1"/>
</dbReference>
<evidence type="ECO:0000259" key="4">
    <source>
        <dbReference type="Pfam" id="PF01494"/>
    </source>
</evidence>
<dbReference type="GO" id="GO:0004497">
    <property type="term" value="F:monooxygenase activity"/>
    <property type="evidence" value="ECO:0007669"/>
    <property type="project" value="UniProtKB-KW"/>
</dbReference>
<dbReference type="InterPro" id="IPR050493">
    <property type="entry name" value="FAD-dep_Monooxygenase_BioMet"/>
</dbReference>
<name>A0A0U3QU96_9MICC</name>
<dbReference type="InterPro" id="IPR006076">
    <property type="entry name" value="FAD-dep_OxRdtase"/>
</dbReference>
<dbReference type="GO" id="GO:0071949">
    <property type="term" value="F:FAD binding"/>
    <property type="evidence" value="ECO:0007669"/>
    <property type="project" value="InterPro"/>
</dbReference>
<keyword evidence="1" id="KW-0560">Oxidoreductase</keyword>
<dbReference type="PANTHER" id="PTHR13789:SF309">
    <property type="entry name" value="PUTATIVE (AFU_ORTHOLOGUE AFUA_6G14510)-RELATED"/>
    <property type="match status" value="1"/>
</dbReference>
<sequence length="354" mass="37255">MGHSAVIIGAGISGLSTARALKRHGWSVTVLEQAAALPTSGTMLGMWPAAMKALDGIGVDASRRTVGWAHIAAGAGTRLWTPAGRTLLTAPGGADVNLVSRPALLAALARDIDVSFNTHVIEAEQLDDAELVVGADGTFSRTRQRMFGDRFRARSLGAVAWRGTVKGAVAEYGETWAPGALFGITPAGPDATNWYACIRADRTFDGPHLPHVVNHFGTWHRGVGELIGTIEENAILHHGLFEAPKLHSFVAGKTALVGDAAHAMAPFLGRGACEAIVDGATLGRSVAQASSVEAGLAVFDKERRARTQRLVLASRLMGKFAMLDAGSGIRNAAVGAVDRLVKPRPRRDPTLPRH</sequence>
<dbReference type="KEGG" id="psul:AU252_20540"/>
<dbReference type="STRING" id="121292.AU252_20540"/>
<feature type="domain" description="FAD dependent oxidoreductase" evidence="3">
    <location>
        <begin position="5"/>
        <end position="77"/>
    </location>
</feature>
<evidence type="ECO:0000313" key="6">
    <source>
        <dbReference type="Proteomes" id="UP000065151"/>
    </source>
</evidence>
<organism evidence="5">
    <name type="scientific">Pseudarthrobacter sulfonivorans</name>
    <dbReference type="NCBI Taxonomy" id="121292"/>
    <lineage>
        <taxon>Bacteria</taxon>
        <taxon>Bacillati</taxon>
        <taxon>Actinomycetota</taxon>
        <taxon>Actinomycetes</taxon>
        <taxon>Micrococcales</taxon>
        <taxon>Micrococcaceae</taxon>
        <taxon>Pseudarthrobacter</taxon>
    </lineage>
</organism>
<dbReference type="AlphaFoldDB" id="A0A0U3QU96"/>
<dbReference type="SUPFAM" id="SSF51905">
    <property type="entry name" value="FAD/NAD(P)-binding domain"/>
    <property type="match status" value="1"/>
</dbReference>
<evidence type="ECO:0000256" key="1">
    <source>
        <dbReference type="ARBA" id="ARBA00023002"/>
    </source>
</evidence>
<evidence type="ECO:0000256" key="2">
    <source>
        <dbReference type="ARBA" id="ARBA00023033"/>
    </source>
</evidence>
<dbReference type="Gene3D" id="3.50.50.60">
    <property type="entry name" value="FAD/NAD(P)-binding domain"/>
    <property type="match status" value="1"/>
</dbReference>
<evidence type="ECO:0008006" key="7">
    <source>
        <dbReference type="Google" id="ProtNLM"/>
    </source>
</evidence>
<dbReference type="Proteomes" id="UP000065151">
    <property type="component" value="Chromosome"/>
</dbReference>
<dbReference type="InterPro" id="IPR036188">
    <property type="entry name" value="FAD/NAD-bd_sf"/>
</dbReference>
<gene>
    <name evidence="5" type="ORF">AU252_20540</name>
</gene>
<proteinExistence type="predicted"/>
<dbReference type="EMBL" id="CP013747">
    <property type="protein sequence ID" value="ALV43253.1"/>
    <property type="molecule type" value="Genomic_DNA"/>
</dbReference>
<feature type="domain" description="FAD-binding" evidence="4">
    <location>
        <begin position="128"/>
        <end position="311"/>
    </location>
</feature>
<dbReference type="PRINTS" id="PR00420">
    <property type="entry name" value="RNGMNOXGNASE"/>
</dbReference>